<feature type="domain" description="Porin" evidence="12">
    <location>
        <begin position="7"/>
        <end position="364"/>
    </location>
</feature>
<keyword evidence="7" id="KW-0406">Ion transport</keyword>
<dbReference type="GO" id="GO:0009279">
    <property type="term" value="C:cell outer membrane"/>
    <property type="evidence" value="ECO:0007669"/>
    <property type="project" value="UniProtKB-SubCell"/>
</dbReference>
<comment type="subunit">
    <text evidence="2">Homotrimer.</text>
</comment>
<name>A0A6C2CSJ7_9RHOO</name>
<comment type="subcellular location">
    <subcellularLocation>
        <location evidence="1">Cell outer membrane</location>
        <topology evidence="1">Multi-pass membrane protein</topology>
    </subcellularLocation>
</comment>
<reference evidence="13 14" key="1">
    <citation type="submission" date="2019-01" db="EMBL/GenBank/DDBJ databases">
        <title>Zoogloea oleivorans genome sequencing and assembly.</title>
        <authorList>
            <person name="Tancsics A."/>
            <person name="Farkas M."/>
            <person name="Kriszt B."/>
            <person name="Maroti G."/>
            <person name="Horvath B."/>
        </authorList>
    </citation>
    <scope>NUCLEOTIDE SEQUENCE [LARGE SCALE GENOMIC DNA]</scope>
    <source>
        <strain evidence="13 14">Buc</strain>
    </source>
</reference>
<evidence type="ECO:0000256" key="5">
    <source>
        <dbReference type="ARBA" id="ARBA00022692"/>
    </source>
</evidence>
<dbReference type="PRINTS" id="PR00182">
    <property type="entry name" value="ECOLNEIPORIN"/>
</dbReference>
<evidence type="ECO:0000256" key="9">
    <source>
        <dbReference type="ARBA" id="ARBA00023136"/>
    </source>
</evidence>
<keyword evidence="6 11" id="KW-0732">Signal</keyword>
<gene>
    <name evidence="13" type="ORF">ETQ85_12285</name>
</gene>
<keyword evidence="5" id="KW-0812">Transmembrane</keyword>
<dbReference type="InterPro" id="IPR050298">
    <property type="entry name" value="Gram-neg_bact_OMP"/>
</dbReference>
<dbReference type="PRINTS" id="PR00184">
    <property type="entry name" value="NEISSPPORIN"/>
</dbReference>
<proteinExistence type="predicted"/>
<dbReference type="OrthoDB" id="5289162at2"/>
<dbReference type="PANTHER" id="PTHR34501:SF9">
    <property type="entry name" value="MAJOR OUTER MEMBRANE PROTEIN P.IA"/>
    <property type="match status" value="1"/>
</dbReference>
<keyword evidence="9" id="KW-0472">Membrane</keyword>
<evidence type="ECO:0000256" key="6">
    <source>
        <dbReference type="ARBA" id="ARBA00022729"/>
    </source>
</evidence>
<dbReference type="PANTHER" id="PTHR34501">
    <property type="entry name" value="PROTEIN YDDL-RELATED"/>
    <property type="match status" value="1"/>
</dbReference>
<keyword evidence="14" id="KW-1185">Reference proteome</keyword>
<dbReference type="Pfam" id="PF13609">
    <property type="entry name" value="Porin_4"/>
    <property type="match status" value="1"/>
</dbReference>
<evidence type="ECO:0000259" key="12">
    <source>
        <dbReference type="Pfam" id="PF13609"/>
    </source>
</evidence>
<evidence type="ECO:0000256" key="8">
    <source>
        <dbReference type="ARBA" id="ARBA00023114"/>
    </source>
</evidence>
<evidence type="ECO:0000313" key="14">
    <source>
        <dbReference type="Proteomes" id="UP000389128"/>
    </source>
</evidence>
<evidence type="ECO:0000256" key="1">
    <source>
        <dbReference type="ARBA" id="ARBA00004571"/>
    </source>
</evidence>
<keyword evidence="10" id="KW-0998">Cell outer membrane</keyword>
<protein>
    <submittedName>
        <fullName evidence="13">Porin</fullName>
    </submittedName>
</protein>
<dbReference type="GO" id="GO:0046930">
    <property type="term" value="C:pore complex"/>
    <property type="evidence" value="ECO:0007669"/>
    <property type="project" value="UniProtKB-KW"/>
</dbReference>
<dbReference type="CDD" id="cd00342">
    <property type="entry name" value="gram_neg_porins"/>
    <property type="match status" value="1"/>
</dbReference>
<feature type="chain" id="PRO_5025406280" evidence="11">
    <location>
        <begin position="21"/>
        <end position="403"/>
    </location>
</feature>
<evidence type="ECO:0000256" key="4">
    <source>
        <dbReference type="ARBA" id="ARBA00022452"/>
    </source>
</evidence>
<dbReference type="Gene3D" id="2.40.160.10">
    <property type="entry name" value="Porin"/>
    <property type="match status" value="1"/>
</dbReference>
<organism evidence="13 14">
    <name type="scientific">Zoogloea oleivorans</name>
    <dbReference type="NCBI Taxonomy" id="1552750"/>
    <lineage>
        <taxon>Bacteria</taxon>
        <taxon>Pseudomonadati</taxon>
        <taxon>Pseudomonadota</taxon>
        <taxon>Betaproteobacteria</taxon>
        <taxon>Rhodocyclales</taxon>
        <taxon>Zoogloeaceae</taxon>
        <taxon>Zoogloea</taxon>
    </lineage>
</organism>
<dbReference type="InterPro" id="IPR023614">
    <property type="entry name" value="Porin_dom_sf"/>
</dbReference>
<dbReference type="GO" id="GO:0015288">
    <property type="term" value="F:porin activity"/>
    <property type="evidence" value="ECO:0007669"/>
    <property type="project" value="UniProtKB-KW"/>
</dbReference>
<dbReference type="EMBL" id="SDKK01000010">
    <property type="protein sequence ID" value="TYC56623.1"/>
    <property type="molecule type" value="Genomic_DNA"/>
</dbReference>
<evidence type="ECO:0000256" key="2">
    <source>
        <dbReference type="ARBA" id="ARBA00011233"/>
    </source>
</evidence>
<dbReference type="RefSeq" id="WP_148579361.1">
    <property type="nucleotide sequence ID" value="NZ_SDKK01000010.1"/>
</dbReference>
<evidence type="ECO:0000256" key="10">
    <source>
        <dbReference type="ARBA" id="ARBA00023237"/>
    </source>
</evidence>
<feature type="signal peptide" evidence="11">
    <location>
        <begin position="1"/>
        <end position="20"/>
    </location>
</feature>
<evidence type="ECO:0000256" key="3">
    <source>
        <dbReference type="ARBA" id="ARBA00022448"/>
    </source>
</evidence>
<dbReference type="GO" id="GO:0034220">
    <property type="term" value="P:monoatomic ion transmembrane transport"/>
    <property type="evidence" value="ECO:0007669"/>
    <property type="project" value="InterPro"/>
</dbReference>
<dbReference type="AlphaFoldDB" id="A0A6C2CSJ7"/>
<evidence type="ECO:0000256" key="7">
    <source>
        <dbReference type="ARBA" id="ARBA00023065"/>
    </source>
</evidence>
<dbReference type="InterPro" id="IPR001702">
    <property type="entry name" value="Porin_Gram-ve"/>
</dbReference>
<keyword evidence="3" id="KW-0813">Transport</keyword>
<evidence type="ECO:0000256" key="11">
    <source>
        <dbReference type="SAM" id="SignalP"/>
    </source>
</evidence>
<keyword evidence="4" id="KW-1134">Transmembrane beta strand</keyword>
<dbReference type="Proteomes" id="UP000389128">
    <property type="component" value="Unassembled WGS sequence"/>
</dbReference>
<accession>A0A6C2CSJ7</accession>
<dbReference type="InterPro" id="IPR033900">
    <property type="entry name" value="Gram_neg_porin_domain"/>
</dbReference>
<dbReference type="InterPro" id="IPR002299">
    <property type="entry name" value="Porin_Neis"/>
</dbReference>
<sequence>MQKNLIALAVAGLVSTGAFAQANVTVYGVADGSFDVVRVSNTAGNAAGDNDLGNTTRVSTNSSLIGFKGAEALGNGLTAVFQYESSVGFDNTGGIGATRDSFVGVAGGFGTVVLGNLTGPTRALGAALDVNAGATGIGANSALLGKLGGYLVNTTDLAGSYPGAAPNTTTNCARSSTCTSIFDTRWKNAIAYVSPSFAGLSVTAAYVANENKAFQGASAANTTGYDVGLKYANGPAMAAVTYNAVSLGQTFAGGSKQADVSDFRVGGSYDFGIASVRALFDHARADHAGIGGKITQNVFGLGGTFNVTPAGKLLAQVYLARDLKVDGSDAKDSGAKLFEVGYEHSLSKRTMLKAVYAHLNNDNNARYDFGINAVGINPSTAVAGLNTAGATIQGIQLGLRHSF</sequence>
<dbReference type="SUPFAM" id="SSF56935">
    <property type="entry name" value="Porins"/>
    <property type="match status" value="1"/>
</dbReference>
<evidence type="ECO:0000313" key="13">
    <source>
        <dbReference type="EMBL" id="TYC56623.1"/>
    </source>
</evidence>
<keyword evidence="8" id="KW-0626">Porin</keyword>
<comment type="caution">
    <text evidence="13">The sequence shown here is derived from an EMBL/GenBank/DDBJ whole genome shotgun (WGS) entry which is preliminary data.</text>
</comment>